<sequence>MVSDQPLNNPFVGAKSLNKIYLAYGVYLALYVPREKFWI</sequence>
<gene>
    <name evidence="1" type="ORF">Nfla_7304</name>
</gene>
<dbReference type="EMBL" id="HQ291145">
    <property type="protein sequence ID" value="ADO19207.1"/>
    <property type="molecule type" value="Genomic_DNA"/>
</dbReference>
<reference evidence="1" key="1">
    <citation type="journal article" date="2011" name="Acta Physiol. Plant.">
        <title>An investigation on the genetic background of Nostoc flagelliforme by similarity analysis of its partial genomic DNA and phylogenetic comparison of deduced related species.</title>
        <authorList>
            <person name="Gao X."/>
            <person name="Liu K."/>
            <person name="Qiu B.S."/>
        </authorList>
    </citation>
    <scope>NUCLEOTIDE SEQUENCE</scope>
    <source>
        <strain evidence="1">Sunitezuoqi</strain>
    </source>
</reference>
<protein>
    <submittedName>
        <fullName evidence="1">Uncharacterized protein</fullName>
    </submittedName>
</protein>
<accession>E7DQ49</accession>
<evidence type="ECO:0000313" key="1">
    <source>
        <dbReference type="EMBL" id="ADO19207.1"/>
    </source>
</evidence>
<organism evidence="1">
    <name type="scientific">Nostoc flagelliforme str. Sunitezuoqi</name>
    <dbReference type="NCBI Taxonomy" id="676037"/>
    <lineage>
        <taxon>Bacteria</taxon>
        <taxon>Bacillati</taxon>
        <taxon>Cyanobacteriota</taxon>
        <taxon>Cyanophyceae</taxon>
        <taxon>Nostocales</taxon>
        <taxon>Nostocaceae</taxon>
        <taxon>Nostoc</taxon>
    </lineage>
</organism>
<name>E7DQ49_9NOSO</name>
<proteinExistence type="predicted"/>
<dbReference type="AlphaFoldDB" id="E7DQ49"/>